<dbReference type="RefSeq" id="WP_005819926.1">
    <property type="nucleotide sequence ID" value="NZ_ACFT01000065.1"/>
</dbReference>
<dbReference type="InterPro" id="IPR007450">
    <property type="entry name" value="BamE_dom"/>
</dbReference>
<dbReference type="Pfam" id="PF04355">
    <property type="entry name" value="BamE"/>
    <property type="match status" value="1"/>
</dbReference>
<dbReference type="Gene3D" id="3.30.1450.10">
    <property type="match status" value="1"/>
</dbReference>
<dbReference type="Pfam" id="PF00691">
    <property type="entry name" value="OmpA"/>
    <property type="match status" value="1"/>
</dbReference>
<dbReference type="InterPro" id="IPR006665">
    <property type="entry name" value="OmpA-like"/>
</dbReference>
<keyword evidence="9" id="KW-1185">Reference proteome</keyword>
<evidence type="ECO:0000256" key="2">
    <source>
        <dbReference type="ARBA" id="ARBA00022729"/>
    </source>
</evidence>
<dbReference type="EMBL" id="ACFT01000065">
    <property type="protein sequence ID" value="EEV24581.1"/>
    <property type="molecule type" value="Genomic_DNA"/>
</dbReference>
<sequence length="255" mass="29133">MKNKKIKILTLTVLSLSTLLTGCGNLNKVSSDGFIDGKEIIFPKIEKSTFKHSGTQQGSWVELENIHKVEQGMNKAQLYNLLGTPHHREGFYTREWDYTFNFRINNQFKQCQFKILFDNNMDAKSFHWLPVDCLKAENKVFDLSADVLFDFDSSVLTEEGKREVSNIALKLRQQQATNITVKGWTDRLGSDSYNLNLSQLRAEAVKTELLNNGLNISIKAQGKGKLDLVACHNEDYEELKQCLKPNRKVEVLVND</sequence>
<dbReference type="PROSITE" id="PS51257">
    <property type="entry name" value="PROKAR_LIPOPROTEIN"/>
    <property type="match status" value="1"/>
</dbReference>
<name>A0ABP2GU02_9PAST</name>
<evidence type="ECO:0000313" key="8">
    <source>
        <dbReference type="EMBL" id="EEV24581.1"/>
    </source>
</evidence>
<dbReference type="CDD" id="cd07185">
    <property type="entry name" value="OmpA_C-like"/>
    <property type="match status" value="1"/>
</dbReference>
<evidence type="ECO:0000313" key="9">
    <source>
        <dbReference type="Proteomes" id="UP000003394"/>
    </source>
</evidence>
<dbReference type="InterPro" id="IPR050330">
    <property type="entry name" value="Bact_OuterMem_StrucFunc"/>
</dbReference>
<reference evidence="8 9" key="1">
    <citation type="journal article" date="2010" name="Vet. Microbiol.">
        <title>Production of haemolysins by strains of the Actinobacillus minor/porcitonsillarum complex.</title>
        <authorList>
            <person name="Arya G."/>
            <person name="Niven D.F."/>
        </authorList>
    </citation>
    <scope>NUCLEOTIDE SEQUENCE [LARGE SCALE GENOMIC DNA]</scope>
    <source>
        <strain evidence="9">strain 202</strain>
    </source>
</reference>
<keyword evidence="2 6" id="KW-0732">Signal</keyword>
<feature type="chain" id="PRO_5045826441" evidence="6">
    <location>
        <begin position="23"/>
        <end position="255"/>
    </location>
</feature>
<evidence type="ECO:0000256" key="1">
    <source>
        <dbReference type="ARBA" id="ARBA00004442"/>
    </source>
</evidence>
<dbReference type="Gene3D" id="3.30.1330.60">
    <property type="entry name" value="OmpA-like domain"/>
    <property type="match status" value="1"/>
</dbReference>
<dbReference type="InterPro" id="IPR037873">
    <property type="entry name" value="BamE-like"/>
</dbReference>
<dbReference type="InterPro" id="IPR036737">
    <property type="entry name" value="OmpA-like_sf"/>
</dbReference>
<dbReference type="PANTHER" id="PTHR30329">
    <property type="entry name" value="STATOR ELEMENT OF FLAGELLAR MOTOR COMPLEX"/>
    <property type="match status" value="1"/>
</dbReference>
<evidence type="ECO:0000256" key="4">
    <source>
        <dbReference type="ARBA" id="ARBA00023237"/>
    </source>
</evidence>
<protein>
    <submittedName>
        <fullName evidence="8">Plp4</fullName>
    </submittedName>
</protein>
<evidence type="ECO:0000256" key="3">
    <source>
        <dbReference type="ARBA" id="ARBA00023136"/>
    </source>
</evidence>
<organism evidence="8 9">
    <name type="scientific">Actinobacillus minor 202</name>
    <dbReference type="NCBI Taxonomy" id="591023"/>
    <lineage>
        <taxon>Bacteria</taxon>
        <taxon>Pseudomonadati</taxon>
        <taxon>Pseudomonadota</taxon>
        <taxon>Gammaproteobacteria</taxon>
        <taxon>Pasteurellales</taxon>
        <taxon>Pasteurellaceae</taxon>
        <taxon>Actinobacillus</taxon>
    </lineage>
</organism>
<dbReference type="PANTHER" id="PTHR30329:SF21">
    <property type="entry name" value="LIPOPROTEIN YIAD-RELATED"/>
    <property type="match status" value="1"/>
</dbReference>
<keyword evidence="4" id="KW-0998">Cell outer membrane</keyword>
<dbReference type="InterPro" id="IPR006664">
    <property type="entry name" value="OMP_bac"/>
</dbReference>
<gene>
    <name evidence="8" type="ORF">AM202_00105</name>
</gene>
<dbReference type="Proteomes" id="UP000003394">
    <property type="component" value="Unassembled WGS sequence"/>
</dbReference>
<feature type="signal peptide" evidence="6">
    <location>
        <begin position="1"/>
        <end position="22"/>
    </location>
</feature>
<comment type="caution">
    <text evidence="8">The sequence shown here is derived from an EMBL/GenBank/DDBJ whole genome shotgun (WGS) entry which is preliminary data.</text>
</comment>
<comment type="subcellular location">
    <subcellularLocation>
        <location evidence="1">Cell outer membrane</location>
    </subcellularLocation>
</comment>
<evidence type="ECO:0000256" key="6">
    <source>
        <dbReference type="SAM" id="SignalP"/>
    </source>
</evidence>
<dbReference type="PROSITE" id="PS51123">
    <property type="entry name" value="OMPA_2"/>
    <property type="match status" value="1"/>
</dbReference>
<evidence type="ECO:0000259" key="7">
    <source>
        <dbReference type="PROSITE" id="PS51123"/>
    </source>
</evidence>
<dbReference type="SUPFAM" id="SSF103088">
    <property type="entry name" value="OmpA-like"/>
    <property type="match status" value="1"/>
</dbReference>
<keyword evidence="3 5" id="KW-0472">Membrane</keyword>
<evidence type="ECO:0000256" key="5">
    <source>
        <dbReference type="PROSITE-ProRule" id="PRU00473"/>
    </source>
</evidence>
<proteinExistence type="predicted"/>
<accession>A0ABP2GU02</accession>
<feature type="domain" description="OmpA-like" evidence="7">
    <location>
        <begin position="136"/>
        <end position="255"/>
    </location>
</feature>
<dbReference type="PRINTS" id="PR01021">
    <property type="entry name" value="OMPADOMAIN"/>
</dbReference>